<dbReference type="PANTHER" id="PTHR30332">
    <property type="entry name" value="PROBABLE GENERAL SECRETION PATHWAY PROTEIN D"/>
    <property type="match status" value="1"/>
</dbReference>
<evidence type="ECO:0000313" key="6">
    <source>
        <dbReference type="EMBL" id="RCV93875.1"/>
    </source>
</evidence>
<protein>
    <recommendedName>
        <fullName evidence="5">Type II/III secretion system secretin-like domain-containing protein</fullName>
    </recommendedName>
</protein>
<dbReference type="GO" id="GO:0015627">
    <property type="term" value="C:type II protein secretion system complex"/>
    <property type="evidence" value="ECO:0007669"/>
    <property type="project" value="TreeGrafter"/>
</dbReference>
<sequence>MPLMTFDRASAFRAVLAKRPGAYLGKTLLAASIALALSGCATSGDDPRIVLPFHDSAKSSISEAEALFLERQVTPDRSLSSVQRVHDVYVDVRPRERDNGQWLKSIPFSMTVSEAENGPISLMQIMKMFSRQGLNITSDIPLNSHYYAGLSIHDSNAQDALRMILGSMGVDYEVDDSSRMVRITHLPRRSYTLTLNNRISNYDSGKLGKLDEEAAAGEEAEADEMGIQATNNFWESLEEEILARCTILAPGEGEAVGSAANRYSSNDPDQLLAQTLQNDAARIVQGSLEETSACRHTVNPNTGTVTVQAPRWIQDELGEYFERLNKMLNTRITLQAKIVLFRSTEDKTEGLDLSLFAGELAKTGLAVQNNVLGGLTLEDAGRNRTDITAAGAIANSFVGGRIDGAQLFLGWLESQGSVSIENEPVITTVSGVPTTFKRTSPVVYFRYSQETTATEGGAVLVSIESKEIERRIGSIINVNPSYDIDRRLVRTQLGITQRYLTGWQEDTSYLAAGSNIQAIPVRVPLIENILLSGELLLRDGETIIVGGQKFTTASQDESGVTQLRQQKALGGIFGQSAASNQAVTYYVILSVSVDESPNDLPSRL</sequence>
<dbReference type="OrthoDB" id="9779724at2"/>
<evidence type="ECO:0000256" key="2">
    <source>
        <dbReference type="ARBA" id="ARBA00022729"/>
    </source>
</evidence>
<dbReference type="AlphaFoldDB" id="A0A368UA32"/>
<proteinExistence type="inferred from homology"/>
<keyword evidence="3" id="KW-0472">Membrane</keyword>
<dbReference type="RefSeq" id="WP_114485203.1">
    <property type="nucleotide sequence ID" value="NZ_CBCSHM010000001.1"/>
</dbReference>
<keyword evidence="7" id="KW-1185">Reference proteome</keyword>
<evidence type="ECO:0000259" key="5">
    <source>
        <dbReference type="Pfam" id="PF00263"/>
    </source>
</evidence>
<dbReference type="InterPro" id="IPR004846">
    <property type="entry name" value="T2SS/T3SS_dom"/>
</dbReference>
<evidence type="ECO:0000256" key="3">
    <source>
        <dbReference type="ARBA" id="ARBA00023136"/>
    </source>
</evidence>
<comment type="similarity">
    <text evidence="4">Belongs to the bacterial secretin family.</text>
</comment>
<dbReference type="GO" id="GO:0016020">
    <property type="term" value="C:membrane"/>
    <property type="evidence" value="ECO:0007669"/>
    <property type="project" value="UniProtKB-SubCell"/>
</dbReference>
<organism evidence="6 7">
    <name type="scientific">Vreelandella rituensis</name>
    <dbReference type="NCBI Taxonomy" id="2282306"/>
    <lineage>
        <taxon>Bacteria</taxon>
        <taxon>Pseudomonadati</taxon>
        <taxon>Pseudomonadota</taxon>
        <taxon>Gammaproteobacteria</taxon>
        <taxon>Oceanospirillales</taxon>
        <taxon>Halomonadaceae</taxon>
        <taxon>Vreelandella</taxon>
    </lineage>
</organism>
<evidence type="ECO:0000313" key="7">
    <source>
        <dbReference type="Proteomes" id="UP000253204"/>
    </source>
</evidence>
<accession>A0A368UA32</accession>
<comment type="subcellular location">
    <subcellularLocation>
        <location evidence="1">Membrane</location>
    </subcellularLocation>
</comment>
<evidence type="ECO:0000256" key="1">
    <source>
        <dbReference type="ARBA" id="ARBA00004370"/>
    </source>
</evidence>
<keyword evidence="2" id="KW-0732">Signal</keyword>
<gene>
    <name evidence="6" type="ORF">DU506_01575</name>
</gene>
<dbReference type="InterPro" id="IPR050810">
    <property type="entry name" value="Bact_Secretion_Sys_Channel"/>
</dbReference>
<name>A0A368UA32_9GAMM</name>
<dbReference type="Proteomes" id="UP000253204">
    <property type="component" value="Unassembled WGS sequence"/>
</dbReference>
<evidence type="ECO:0000256" key="4">
    <source>
        <dbReference type="RuleBase" id="RU004003"/>
    </source>
</evidence>
<dbReference type="GO" id="GO:0009306">
    <property type="term" value="P:protein secretion"/>
    <property type="evidence" value="ECO:0007669"/>
    <property type="project" value="InterPro"/>
</dbReference>
<reference evidence="6 7" key="1">
    <citation type="submission" date="2018-07" db="EMBL/GenBank/DDBJ databases">
        <title>Halomonas rutogse sp. nov., isolated from Lake TangqianCo on Tibetan Plateau.</title>
        <authorList>
            <person name="Lu H."/>
            <person name="Xing P."/>
            <person name="Wu Q."/>
        </authorList>
    </citation>
    <scope>NUCLEOTIDE SEQUENCE [LARGE SCALE GENOMIC DNA]</scope>
    <source>
        <strain evidence="6 7">TQ8S</strain>
    </source>
</reference>
<dbReference type="PANTHER" id="PTHR30332:SF24">
    <property type="entry name" value="SECRETIN GSPD-RELATED"/>
    <property type="match status" value="1"/>
</dbReference>
<feature type="domain" description="Type II/III secretion system secretin-like" evidence="5">
    <location>
        <begin position="412"/>
        <end position="591"/>
    </location>
</feature>
<dbReference type="Pfam" id="PF00263">
    <property type="entry name" value="Secretin"/>
    <property type="match status" value="1"/>
</dbReference>
<dbReference type="EMBL" id="QPIJ01000001">
    <property type="protein sequence ID" value="RCV93875.1"/>
    <property type="molecule type" value="Genomic_DNA"/>
</dbReference>
<comment type="caution">
    <text evidence="6">The sequence shown here is derived from an EMBL/GenBank/DDBJ whole genome shotgun (WGS) entry which is preliminary data.</text>
</comment>